<reference evidence="2 3" key="1">
    <citation type="submission" date="2023-10" db="EMBL/GenBank/DDBJ databases">
        <title>Chromosome-scale genome assembly provides insights into flower coloration mechanisms of Canna indica.</title>
        <authorList>
            <person name="Li C."/>
        </authorList>
    </citation>
    <scope>NUCLEOTIDE SEQUENCE [LARGE SCALE GENOMIC DNA]</scope>
    <source>
        <tissue evidence="2">Flower</tissue>
    </source>
</reference>
<accession>A0AAQ3Q902</accession>
<feature type="chain" id="PRO_5042839435" evidence="1">
    <location>
        <begin position="36"/>
        <end position="69"/>
    </location>
</feature>
<name>A0AAQ3Q902_9LILI</name>
<sequence>MAGEAPPPRVQDAAVVGQFCLCLLVSLAVRRATEGDGGRSPTVGDGHGETLAGRSWWRRQLLGAGLEKP</sequence>
<keyword evidence="1" id="KW-0732">Signal</keyword>
<proteinExistence type="predicted"/>
<feature type="signal peptide" evidence="1">
    <location>
        <begin position="1"/>
        <end position="35"/>
    </location>
</feature>
<protein>
    <submittedName>
        <fullName evidence="2">Uncharacterized protein</fullName>
    </submittedName>
</protein>
<dbReference type="AlphaFoldDB" id="A0AAQ3Q902"/>
<evidence type="ECO:0000313" key="2">
    <source>
        <dbReference type="EMBL" id="WOL03696.1"/>
    </source>
</evidence>
<evidence type="ECO:0000313" key="3">
    <source>
        <dbReference type="Proteomes" id="UP001327560"/>
    </source>
</evidence>
<gene>
    <name evidence="2" type="ORF">Cni_G12416</name>
</gene>
<evidence type="ECO:0000256" key="1">
    <source>
        <dbReference type="SAM" id="SignalP"/>
    </source>
</evidence>
<organism evidence="2 3">
    <name type="scientific">Canna indica</name>
    <name type="common">Indian-shot</name>
    <dbReference type="NCBI Taxonomy" id="4628"/>
    <lineage>
        <taxon>Eukaryota</taxon>
        <taxon>Viridiplantae</taxon>
        <taxon>Streptophyta</taxon>
        <taxon>Embryophyta</taxon>
        <taxon>Tracheophyta</taxon>
        <taxon>Spermatophyta</taxon>
        <taxon>Magnoliopsida</taxon>
        <taxon>Liliopsida</taxon>
        <taxon>Zingiberales</taxon>
        <taxon>Cannaceae</taxon>
        <taxon>Canna</taxon>
    </lineage>
</organism>
<dbReference type="EMBL" id="CP136893">
    <property type="protein sequence ID" value="WOL03696.1"/>
    <property type="molecule type" value="Genomic_DNA"/>
</dbReference>
<keyword evidence="3" id="KW-1185">Reference proteome</keyword>
<dbReference type="Proteomes" id="UP001327560">
    <property type="component" value="Chromosome 4"/>
</dbReference>